<protein>
    <submittedName>
        <fullName evidence="2">Uncharacterized protein</fullName>
    </submittedName>
</protein>
<dbReference type="RefSeq" id="WP_286345299.1">
    <property type="nucleotide sequence ID" value="NZ_AP027732.1"/>
</dbReference>
<sequence length="51" mass="5380">MTHDSDPLSGPTDDVPEPEKPSTEIPKKTENDDGSEWIPVPGPAEGDGPLP</sequence>
<evidence type="ECO:0000313" key="3">
    <source>
        <dbReference type="Proteomes" id="UP001321486"/>
    </source>
</evidence>
<proteinExistence type="predicted"/>
<name>A0ABM8GIT7_9MICO</name>
<keyword evidence="3" id="KW-1185">Reference proteome</keyword>
<evidence type="ECO:0000256" key="1">
    <source>
        <dbReference type="SAM" id="MobiDB-lite"/>
    </source>
</evidence>
<feature type="compositionally biased region" description="Basic and acidic residues" evidence="1">
    <location>
        <begin position="17"/>
        <end position="31"/>
    </location>
</feature>
<feature type="region of interest" description="Disordered" evidence="1">
    <location>
        <begin position="1"/>
        <end position="51"/>
    </location>
</feature>
<accession>A0ABM8GIT7</accession>
<dbReference type="EMBL" id="AP027732">
    <property type="protein sequence ID" value="BDZ48296.1"/>
    <property type="molecule type" value="Genomic_DNA"/>
</dbReference>
<evidence type="ECO:0000313" key="2">
    <source>
        <dbReference type="EMBL" id="BDZ48296.1"/>
    </source>
</evidence>
<gene>
    <name evidence="2" type="ORF">GCM10025867_05370</name>
</gene>
<dbReference type="Proteomes" id="UP001321486">
    <property type="component" value="Chromosome"/>
</dbReference>
<organism evidence="2 3">
    <name type="scientific">Frondihabitans sucicola</name>
    <dbReference type="NCBI Taxonomy" id="1268041"/>
    <lineage>
        <taxon>Bacteria</taxon>
        <taxon>Bacillati</taxon>
        <taxon>Actinomycetota</taxon>
        <taxon>Actinomycetes</taxon>
        <taxon>Micrococcales</taxon>
        <taxon>Microbacteriaceae</taxon>
        <taxon>Frondihabitans</taxon>
    </lineage>
</organism>
<reference evidence="3" key="1">
    <citation type="journal article" date="2019" name="Int. J. Syst. Evol. Microbiol.">
        <title>The Global Catalogue of Microorganisms (GCM) 10K type strain sequencing project: providing services to taxonomists for standard genome sequencing and annotation.</title>
        <authorList>
            <consortium name="The Broad Institute Genomics Platform"/>
            <consortium name="The Broad Institute Genome Sequencing Center for Infectious Disease"/>
            <person name="Wu L."/>
            <person name="Ma J."/>
        </authorList>
    </citation>
    <scope>NUCLEOTIDE SEQUENCE [LARGE SCALE GENOMIC DNA]</scope>
    <source>
        <strain evidence="3">NBRC 108728</strain>
    </source>
</reference>